<dbReference type="EMBL" id="AYKW01000068">
    <property type="protein sequence ID" value="PIL23046.1"/>
    <property type="molecule type" value="Genomic_DNA"/>
</dbReference>
<evidence type="ECO:0000259" key="1">
    <source>
        <dbReference type="Pfam" id="PF20415"/>
    </source>
</evidence>
<keyword evidence="3" id="KW-1185">Reference proteome</keyword>
<dbReference type="Pfam" id="PF20415">
    <property type="entry name" value="DUF6699"/>
    <property type="match status" value="1"/>
</dbReference>
<comment type="caution">
    <text evidence="2">The sequence shown here is derived from an EMBL/GenBank/DDBJ whole genome shotgun (WGS) entry which is preliminary data.</text>
</comment>
<dbReference type="OrthoDB" id="2762719at2759"/>
<name>A0A2G8RNF9_9APHY</name>
<dbReference type="InterPro" id="IPR046522">
    <property type="entry name" value="DUF6699"/>
</dbReference>
<dbReference type="Proteomes" id="UP000230002">
    <property type="component" value="Unassembled WGS sequence"/>
</dbReference>
<evidence type="ECO:0000313" key="2">
    <source>
        <dbReference type="EMBL" id="PIL23046.1"/>
    </source>
</evidence>
<accession>A0A2G8RNF9</accession>
<reference evidence="2 3" key="1">
    <citation type="journal article" date="2015" name="Sci. Rep.">
        <title>Chromosome-level genome map provides insights into diverse defense mechanisms in the medicinal fungus Ganoderma sinense.</title>
        <authorList>
            <person name="Zhu Y."/>
            <person name="Xu J."/>
            <person name="Sun C."/>
            <person name="Zhou S."/>
            <person name="Xu H."/>
            <person name="Nelson D.R."/>
            <person name="Qian J."/>
            <person name="Song J."/>
            <person name="Luo H."/>
            <person name="Xiang L."/>
            <person name="Li Y."/>
            <person name="Xu Z."/>
            <person name="Ji A."/>
            <person name="Wang L."/>
            <person name="Lu S."/>
            <person name="Hayward A."/>
            <person name="Sun W."/>
            <person name="Li X."/>
            <person name="Schwartz D.C."/>
            <person name="Wang Y."/>
            <person name="Chen S."/>
        </authorList>
    </citation>
    <scope>NUCLEOTIDE SEQUENCE [LARGE SCALE GENOMIC DNA]</scope>
    <source>
        <strain evidence="2 3">ZZ0214-1</strain>
    </source>
</reference>
<protein>
    <recommendedName>
        <fullName evidence="1">DUF6699 domain-containing protein</fullName>
    </recommendedName>
</protein>
<sequence>MYHWDVRLDPEPTQLTTAALSLPAFDSPPDVQSFRLHFSPLASTPAMDYSCDVAVPPGTPISIGDVFRAIHRAVSAPLAGRWAHWRGDPMRRHVERAFRRRTGARADSDVLRNVDLHLHMADSDGRAGVFFHGIAVEQVEGYTVFRVVLREGPPFP</sequence>
<dbReference type="AlphaFoldDB" id="A0A2G8RNF9"/>
<evidence type="ECO:0000313" key="3">
    <source>
        <dbReference type="Proteomes" id="UP000230002"/>
    </source>
</evidence>
<proteinExistence type="predicted"/>
<organism evidence="2 3">
    <name type="scientific">Ganoderma sinense ZZ0214-1</name>
    <dbReference type="NCBI Taxonomy" id="1077348"/>
    <lineage>
        <taxon>Eukaryota</taxon>
        <taxon>Fungi</taxon>
        <taxon>Dikarya</taxon>
        <taxon>Basidiomycota</taxon>
        <taxon>Agaricomycotina</taxon>
        <taxon>Agaricomycetes</taxon>
        <taxon>Polyporales</taxon>
        <taxon>Polyporaceae</taxon>
        <taxon>Ganoderma</taxon>
    </lineage>
</organism>
<feature type="domain" description="DUF6699" evidence="1">
    <location>
        <begin position="3"/>
        <end position="116"/>
    </location>
</feature>
<gene>
    <name evidence="2" type="ORF">GSI_14353</name>
</gene>